<dbReference type="InterPro" id="IPR004619">
    <property type="entry name" value="Type_III_PanK"/>
</dbReference>
<comment type="caution">
    <text evidence="16">Lacks conserved residue(s) required for the propagation of feature annotation.</text>
</comment>
<evidence type="ECO:0000256" key="16">
    <source>
        <dbReference type="HAMAP-Rule" id="MF_01274"/>
    </source>
</evidence>
<proteinExistence type="inferred from homology"/>
<evidence type="ECO:0000256" key="13">
    <source>
        <dbReference type="ARBA" id="ARBA00022993"/>
    </source>
</evidence>
<comment type="cofactor">
    <cofactor evidence="16">
        <name>NH4(+)</name>
        <dbReference type="ChEBI" id="CHEBI:28938"/>
    </cofactor>
    <cofactor evidence="16">
        <name>K(+)</name>
        <dbReference type="ChEBI" id="CHEBI:29103"/>
    </cofactor>
    <text evidence="16">A monovalent cation. Ammonium or potassium.</text>
</comment>
<keyword evidence="18" id="KW-1185">Reference proteome</keyword>
<name>A0A934VL16_9BACT</name>
<dbReference type="Gene3D" id="3.30.420.40">
    <property type="match status" value="2"/>
</dbReference>
<feature type="binding site" evidence="16">
    <location>
        <position position="129"/>
    </location>
    <ligand>
        <name>K(+)</name>
        <dbReference type="ChEBI" id="CHEBI:29103"/>
    </ligand>
</feature>
<evidence type="ECO:0000256" key="3">
    <source>
        <dbReference type="ARBA" id="ARBA00004496"/>
    </source>
</evidence>
<evidence type="ECO:0000256" key="2">
    <source>
        <dbReference type="ARBA" id="ARBA00001958"/>
    </source>
</evidence>
<evidence type="ECO:0000256" key="11">
    <source>
        <dbReference type="ARBA" id="ARBA00022840"/>
    </source>
</evidence>
<evidence type="ECO:0000256" key="12">
    <source>
        <dbReference type="ARBA" id="ARBA00022958"/>
    </source>
</evidence>
<feature type="binding site" evidence="16">
    <location>
        <position position="132"/>
    </location>
    <ligand>
        <name>ATP</name>
        <dbReference type="ChEBI" id="CHEBI:30616"/>
    </ligand>
</feature>
<dbReference type="NCBIfam" id="NF009855">
    <property type="entry name" value="PRK13321.1"/>
    <property type="match status" value="1"/>
</dbReference>
<dbReference type="NCBIfam" id="TIGR00671">
    <property type="entry name" value="baf"/>
    <property type="match status" value="1"/>
</dbReference>
<dbReference type="GO" id="GO:0005524">
    <property type="term" value="F:ATP binding"/>
    <property type="evidence" value="ECO:0007669"/>
    <property type="project" value="UniProtKB-UniRule"/>
</dbReference>
<dbReference type="InterPro" id="IPR043129">
    <property type="entry name" value="ATPase_NBD"/>
</dbReference>
<sequence>MNLCIDVGNSQMHGAVYEGDRLVTQFRKESSRSSRDELGLFLVSVLREHGVDPDRVERIGISCVVPDEVYSIRNACRIYFELEPLFLEAGVKTRLKIKTRNPLEVGADRIANAISVTEMYPECNVVVVDFGTAITLDAVTAKREYLGGSICAGLGLAMGALGSKTAKLPFVEINAPKRALGRSTTEAIQSGLYFGYLGMIRNLVDRIREEAFGDEPTRVIATGGFSQLYKDAGLFDEIVPDLVLRGVNAVLDWNPVEETTANEA</sequence>
<feature type="active site" description="Proton acceptor" evidence="16">
    <location>
        <position position="108"/>
    </location>
</feature>
<keyword evidence="11 16" id="KW-0067">ATP-binding</keyword>
<comment type="subunit">
    <text evidence="5 16">Homodimer.</text>
</comment>
<comment type="pathway">
    <text evidence="4 16">Cofactor biosynthesis; coenzyme A biosynthesis; CoA from (R)-pantothenate: step 1/5.</text>
</comment>
<comment type="similarity">
    <text evidence="14 16">Belongs to the type III pantothenate kinase family.</text>
</comment>
<dbReference type="CDD" id="cd24015">
    <property type="entry name" value="ASKHA_NBD_PanK-III"/>
    <property type="match status" value="1"/>
</dbReference>
<dbReference type="Proteomes" id="UP000617628">
    <property type="component" value="Unassembled WGS sequence"/>
</dbReference>
<evidence type="ECO:0000256" key="7">
    <source>
        <dbReference type="ARBA" id="ARBA00022490"/>
    </source>
</evidence>
<dbReference type="GO" id="GO:0015937">
    <property type="term" value="P:coenzyme A biosynthetic process"/>
    <property type="evidence" value="ECO:0007669"/>
    <property type="project" value="UniProtKB-UniRule"/>
</dbReference>
<evidence type="ECO:0000256" key="6">
    <source>
        <dbReference type="ARBA" id="ARBA00012102"/>
    </source>
</evidence>
<dbReference type="GO" id="GO:0005737">
    <property type="term" value="C:cytoplasm"/>
    <property type="evidence" value="ECO:0007669"/>
    <property type="project" value="UniProtKB-SubCell"/>
</dbReference>
<dbReference type="HAMAP" id="MF_01274">
    <property type="entry name" value="Pantothen_kinase_3"/>
    <property type="match status" value="1"/>
</dbReference>
<organism evidence="17 18">
    <name type="scientific">Pelagicoccus mobilis</name>
    <dbReference type="NCBI Taxonomy" id="415221"/>
    <lineage>
        <taxon>Bacteria</taxon>
        <taxon>Pseudomonadati</taxon>
        <taxon>Verrucomicrobiota</taxon>
        <taxon>Opitutia</taxon>
        <taxon>Puniceicoccales</taxon>
        <taxon>Pelagicoccaceae</taxon>
        <taxon>Pelagicoccus</taxon>
    </lineage>
</organism>
<comment type="catalytic activity">
    <reaction evidence="1 16">
        <text>(R)-pantothenate + ATP = (R)-4'-phosphopantothenate + ADP + H(+)</text>
        <dbReference type="Rhea" id="RHEA:16373"/>
        <dbReference type="ChEBI" id="CHEBI:10986"/>
        <dbReference type="ChEBI" id="CHEBI:15378"/>
        <dbReference type="ChEBI" id="CHEBI:29032"/>
        <dbReference type="ChEBI" id="CHEBI:30616"/>
        <dbReference type="ChEBI" id="CHEBI:456216"/>
        <dbReference type="EC" id="2.7.1.33"/>
    </reaction>
</comment>
<evidence type="ECO:0000256" key="1">
    <source>
        <dbReference type="ARBA" id="ARBA00001206"/>
    </source>
</evidence>
<evidence type="ECO:0000313" key="18">
    <source>
        <dbReference type="Proteomes" id="UP000617628"/>
    </source>
</evidence>
<evidence type="ECO:0000256" key="8">
    <source>
        <dbReference type="ARBA" id="ARBA00022679"/>
    </source>
</evidence>
<comment type="subcellular location">
    <subcellularLocation>
        <location evidence="3 16">Cytoplasm</location>
    </subcellularLocation>
</comment>
<reference evidence="17" key="1">
    <citation type="submission" date="2021-01" db="EMBL/GenBank/DDBJ databases">
        <title>Modified the classification status of verrucomicrobia.</title>
        <authorList>
            <person name="Feng X."/>
        </authorList>
    </citation>
    <scope>NUCLEOTIDE SEQUENCE</scope>
    <source>
        <strain evidence="17">KCTC 13126</strain>
    </source>
</reference>
<dbReference type="PANTHER" id="PTHR34265">
    <property type="entry name" value="TYPE III PANTOTHENATE KINASE"/>
    <property type="match status" value="1"/>
</dbReference>
<keyword evidence="12 16" id="KW-0630">Potassium</keyword>
<evidence type="ECO:0000313" key="17">
    <source>
        <dbReference type="EMBL" id="MBK1877281.1"/>
    </source>
</evidence>
<gene>
    <name evidence="16" type="primary">coaX</name>
    <name evidence="17" type="ORF">JIN87_10400</name>
</gene>
<feature type="binding site" evidence="16">
    <location>
        <begin position="106"/>
        <end position="109"/>
    </location>
    <ligand>
        <name>substrate</name>
    </ligand>
</feature>
<keyword evidence="8 16" id="KW-0808">Transferase</keyword>
<keyword evidence="7 16" id="KW-0963">Cytoplasm</keyword>
<dbReference type="RefSeq" id="WP_200355496.1">
    <property type="nucleotide sequence ID" value="NZ_JAENIL010000016.1"/>
</dbReference>
<evidence type="ECO:0000256" key="15">
    <source>
        <dbReference type="ARBA" id="ARBA00040883"/>
    </source>
</evidence>
<dbReference type="PANTHER" id="PTHR34265:SF1">
    <property type="entry name" value="TYPE III PANTOTHENATE KINASE"/>
    <property type="match status" value="1"/>
</dbReference>
<keyword evidence="10 16" id="KW-0418">Kinase</keyword>
<dbReference type="SUPFAM" id="SSF53067">
    <property type="entry name" value="Actin-like ATPase domain"/>
    <property type="match status" value="2"/>
</dbReference>
<protein>
    <recommendedName>
        <fullName evidence="15 16">Type III pantothenate kinase</fullName>
        <ecNumber evidence="6 16">2.7.1.33</ecNumber>
    </recommendedName>
    <alternativeName>
        <fullName evidence="16">PanK-III</fullName>
    </alternativeName>
    <alternativeName>
        <fullName evidence="16">Pantothenic acid kinase</fullName>
    </alternativeName>
</protein>
<keyword evidence="13 16" id="KW-0173">Coenzyme A biosynthesis</keyword>
<dbReference type="AlphaFoldDB" id="A0A934VL16"/>
<evidence type="ECO:0000256" key="14">
    <source>
        <dbReference type="ARBA" id="ARBA00038036"/>
    </source>
</evidence>
<evidence type="ECO:0000256" key="9">
    <source>
        <dbReference type="ARBA" id="ARBA00022741"/>
    </source>
</evidence>
<dbReference type="GO" id="GO:0004594">
    <property type="term" value="F:pantothenate kinase activity"/>
    <property type="evidence" value="ECO:0007669"/>
    <property type="project" value="UniProtKB-UniRule"/>
</dbReference>
<comment type="function">
    <text evidence="16">Catalyzes the phosphorylation of pantothenate (Pan), the first step in CoA biosynthesis.</text>
</comment>
<feature type="binding site" evidence="16">
    <location>
        <position position="184"/>
    </location>
    <ligand>
        <name>substrate</name>
    </ligand>
</feature>
<comment type="caution">
    <text evidence="17">The sequence shown here is derived from an EMBL/GenBank/DDBJ whole genome shotgun (WGS) entry which is preliminary data.</text>
</comment>
<dbReference type="Pfam" id="PF03309">
    <property type="entry name" value="Pan_kinase"/>
    <property type="match status" value="1"/>
</dbReference>
<dbReference type="GO" id="GO:0046872">
    <property type="term" value="F:metal ion binding"/>
    <property type="evidence" value="ECO:0007669"/>
    <property type="project" value="UniProtKB-KW"/>
</dbReference>
<accession>A0A934VL16</accession>
<dbReference type="EMBL" id="JAENIL010000016">
    <property type="protein sequence ID" value="MBK1877281.1"/>
    <property type="molecule type" value="Genomic_DNA"/>
</dbReference>
<keyword evidence="16" id="KW-0479">Metal-binding</keyword>
<evidence type="ECO:0000256" key="5">
    <source>
        <dbReference type="ARBA" id="ARBA00011738"/>
    </source>
</evidence>
<comment type="cofactor">
    <cofactor evidence="2">
        <name>K(+)</name>
        <dbReference type="ChEBI" id="CHEBI:29103"/>
    </cofactor>
</comment>
<dbReference type="EC" id="2.7.1.33" evidence="6 16"/>
<evidence type="ECO:0000256" key="4">
    <source>
        <dbReference type="ARBA" id="ARBA00005225"/>
    </source>
</evidence>
<evidence type="ECO:0000256" key="10">
    <source>
        <dbReference type="ARBA" id="ARBA00022777"/>
    </source>
</evidence>
<feature type="binding site" evidence="16">
    <location>
        <begin position="6"/>
        <end position="13"/>
    </location>
    <ligand>
        <name>ATP</name>
        <dbReference type="ChEBI" id="CHEBI:30616"/>
    </ligand>
</feature>
<keyword evidence="9 16" id="KW-0547">Nucleotide-binding</keyword>